<evidence type="ECO:0000256" key="1">
    <source>
        <dbReference type="SAM" id="Phobius"/>
    </source>
</evidence>
<sequence>MKKRLEKGTYGYMDRLKMWEWKKSALMLAIPVLVFLIGWAVMKTRLQVVTVIAVVGCLPGCNEVVHAIMASRYHSMDKKLYEEVEAARGDRMALYENVFTTYDKNYVVDCIIISGREVLGYSSEEKTDAKAAETHLTTILKQNSYKQNVKIMKNREAYLTRVKELASGEPEEVPFREDERCPGMTRDEVISFILQSISL</sequence>
<evidence type="ECO:0000313" key="2">
    <source>
        <dbReference type="EMBL" id="MCC2127602.1"/>
    </source>
</evidence>
<keyword evidence="1" id="KW-1133">Transmembrane helix</keyword>
<name>A0AAE3AAR0_9FIRM</name>
<dbReference type="EMBL" id="JAJEPS010000025">
    <property type="protein sequence ID" value="MCC2127602.1"/>
    <property type="molecule type" value="Genomic_DNA"/>
</dbReference>
<feature type="transmembrane region" description="Helical" evidence="1">
    <location>
        <begin position="48"/>
        <end position="69"/>
    </location>
</feature>
<gene>
    <name evidence="2" type="ORF">LKD36_15735</name>
</gene>
<dbReference type="AlphaFoldDB" id="A0AAE3AAR0"/>
<reference evidence="2 3" key="1">
    <citation type="submission" date="2021-10" db="EMBL/GenBank/DDBJ databases">
        <title>Anaerobic single-cell dispensing facilitates the cultivation of human gut bacteria.</title>
        <authorList>
            <person name="Afrizal A."/>
        </authorList>
    </citation>
    <scope>NUCLEOTIDE SEQUENCE [LARGE SCALE GENOMIC DNA]</scope>
    <source>
        <strain evidence="2 3">CLA-AA-H276</strain>
    </source>
</reference>
<accession>A0AAE3AAR0</accession>
<proteinExistence type="predicted"/>
<organism evidence="2 3">
    <name type="scientific">Hominiventricola filiformis</name>
    <dbReference type="NCBI Taxonomy" id="2885352"/>
    <lineage>
        <taxon>Bacteria</taxon>
        <taxon>Bacillati</taxon>
        <taxon>Bacillota</taxon>
        <taxon>Clostridia</taxon>
        <taxon>Lachnospirales</taxon>
        <taxon>Lachnospiraceae</taxon>
        <taxon>Hominiventricola</taxon>
    </lineage>
</organism>
<evidence type="ECO:0000313" key="3">
    <source>
        <dbReference type="Proteomes" id="UP001198220"/>
    </source>
</evidence>
<keyword evidence="3" id="KW-1185">Reference proteome</keyword>
<protein>
    <submittedName>
        <fullName evidence="2">Uncharacterized protein</fullName>
    </submittedName>
</protein>
<keyword evidence="1" id="KW-0812">Transmembrane</keyword>
<keyword evidence="1" id="KW-0472">Membrane</keyword>
<comment type="caution">
    <text evidence="2">The sequence shown here is derived from an EMBL/GenBank/DDBJ whole genome shotgun (WGS) entry which is preliminary data.</text>
</comment>
<feature type="transmembrane region" description="Helical" evidence="1">
    <location>
        <begin position="21"/>
        <end position="42"/>
    </location>
</feature>
<dbReference type="RefSeq" id="WP_308460193.1">
    <property type="nucleotide sequence ID" value="NZ_JAJEPS010000025.1"/>
</dbReference>
<dbReference type="Proteomes" id="UP001198220">
    <property type="component" value="Unassembled WGS sequence"/>
</dbReference>